<dbReference type="Proteomes" id="UP001589890">
    <property type="component" value="Unassembled WGS sequence"/>
</dbReference>
<comment type="caution">
    <text evidence="2">The sequence shown here is derived from an EMBL/GenBank/DDBJ whole genome shotgun (WGS) entry which is preliminary data.</text>
</comment>
<dbReference type="EMBL" id="JBHLTC010000006">
    <property type="protein sequence ID" value="MFC0623687.1"/>
    <property type="molecule type" value="Genomic_DNA"/>
</dbReference>
<dbReference type="PANTHER" id="PTHR43591">
    <property type="entry name" value="METHYLTRANSFERASE"/>
    <property type="match status" value="1"/>
</dbReference>
<gene>
    <name evidence="2" type="ORF">ACFFGN_06420</name>
</gene>
<dbReference type="InterPro" id="IPR013216">
    <property type="entry name" value="Methyltransf_11"/>
</dbReference>
<reference evidence="2 3" key="1">
    <citation type="submission" date="2024-09" db="EMBL/GenBank/DDBJ databases">
        <authorList>
            <person name="Sun Q."/>
            <person name="Mori K."/>
        </authorList>
    </citation>
    <scope>NUCLEOTIDE SEQUENCE [LARGE SCALE GENOMIC DNA]</scope>
    <source>
        <strain evidence="2 3">CGMCC 1.15906</strain>
    </source>
</reference>
<sequence length="263" mass="27548">MGLDWGAGEYELTAAKLAPAATAVVEAAELEVGEVVVDVGCGTGNASLAAAERGAQVLGVDPSERLLAVATERVASRFPGQARFARGEAAELPVPDGSADAIVSAFGLIFAPDPAAAVRECARATAPRGRVVFSAWTPTGPLSRFTDTIGQYVREALGAPESEPGFGWHDPADLRPLFAEHGFKVAVEPAKLIFTSTSIDEFVDEQNRHPMALSANAALSSVPDAQAKLDGLNALIQTTLMEINEDPEAFQMTADYVIITATR</sequence>
<evidence type="ECO:0000259" key="1">
    <source>
        <dbReference type="Pfam" id="PF08241"/>
    </source>
</evidence>
<name>A0ABV6QIW8_9ACTN</name>
<dbReference type="CDD" id="cd02440">
    <property type="entry name" value="AdoMet_MTases"/>
    <property type="match status" value="1"/>
</dbReference>
<keyword evidence="2" id="KW-0489">Methyltransferase</keyword>
<organism evidence="2 3">
    <name type="scientific">Kribbella deserti</name>
    <dbReference type="NCBI Taxonomy" id="1926257"/>
    <lineage>
        <taxon>Bacteria</taxon>
        <taxon>Bacillati</taxon>
        <taxon>Actinomycetota</taxon>
        <taxon>Actinomycetes</taxon>
        <taxon>Propionibacteriales</taxon>
        <taxon>Kribbellaceae</taxon>
        <taxon>Kribbella</taxon>
    </lineage>
</organism>
<accession>A0ABV6QIW8</accession>
<evidence type="ECO:0000313" key="2">
    <source>
        <dbReference type="EMBL" id="MFC0623687.1"/>
    </source>
</evidence>
<feature type="domain" description="Methyltransferase type 11" evidence="1">
    <location>
        <begin position="37"/>
        <end position="133"/>
    </location>
</feature>
<dbReference type="SUPFAM" id="SSF53335">
    <property type="entry name" value="S-adenosyl-L-methionine-dependent methyltransferases"/>
    <property type="match status" value="1"/>
</dbReference>
<dbReference type="RefSeq" id="WP_380044388.1">
    <property type="nucleotide sequence ID" value="NZ_JBHLTC010000006.1"/>
</dbReference>
<protein>
    <submittedName>
        <fullName evidence="2">Class I SAM-dependent methyltransferase</fullName>
        <ecNumber evidence="2">2.1.1.-</ecNumber>
    </submittedName>
</protein>
<dbReference type="GO" id="GO:0008168">
    <property type="term" value="F:methyltransferase activity"/>
    <property type="evidence" value="ECO:0007669"/>
    <property type="project" value="UniProtKB-KW"/>
</dbReference>
<dbReference type="GO" id="GO:0032259">
    <property type="term" value="P:methylation"/>
    <property type="evidence" value="ECO:0007669"/>
    <property type="project" value="UniProtKB-KW"/>
</dbReference>
<dbReference type="Pfam" id="PF08241">
    <property type="entry name" value="Methyltransf_11"/>
    <property type="match status" value="1"/>
</dbReference>
<keyword evidence="3" id="KW-1185">Reference proteome</keyword>
<dbReference type="InterPro" id="IPR029063">
    <property type="entry name" value="SAM-dependent_MTases_sf"/>
</dbReference>
<dbReference type="Gene3D" id="3.40.50.150">
    <property type="entry name" value="Vaccinia Virus protein VP39"/>
    <property type="match status" value="1"/>
</dbReference>
<dbReference type="PANTHER" id="PTHR43591:SF24">
    <property type="entry name" value="2-METHOXY-6-POLYPRENYL-1,4-BENZOQUINOL METHYLASE, MITOCHONDRIAL"/>
    <property type="match status" value="1"/>
</dbReference>
<keyword evidence="2" id="KW-0808">Transferase</keyword>
<evidence type="ECO:0000313" key="3">
    <source>
        <dbReference type="Proteomes" id="UP001589890"/>
    </source>
</evidence>
<dbReference type="EC" id="2.1.1.-" evidence="2"/>
<proteinExistence type="predicted"/>